<dbReference type="EMBL" id="JBHSKF010000001">
    <property type="protein sequence ID" value="MFC5286032.1"/>
    <property type="molecule type" value="Genomic_DNA"/>
</dbReference>
<feature type="compositionally biased region" description="Pro residues" evidence="1">
    <location>
        <begin position="9"/>
        <end position="33"/>
    </location>
</feature>
<evidence type="ECO:0000256" key="1">
    <source>
        <dbReference type="SAM" id="MobiDB-lite"/>
    </source>
</evidence>
<evidence type="ECO:0000313" key="3">
    <source>
        <dbReference type="Proteomes" id="UP001596157"/>
    </source>
</evidence>
<organism evidence="2 3">
    <name type="scientific">Actinokineospora guangxiensis</name>
    <dbReference type="NCBI Taxonomy" id="1490288"/>
    <lineage>
        <taxon>Bacteria</taxon>
        <taxon>Bacillati</taxon>
        <taxon>Actinomycetota</taxon>
        <taxon>Actinomycetes</taxon>
        <taxon>Pseudonocardiales</taxon>
        <taxon>Pseudonocardiaceae</taxon>
        <taxon>Actinokineospora</taxon>
    </lineage>
</organism>
<reference evidence="3" key="1">
    <citation type="journal article" date="2019" name="Int. J. Syst. Evol. Microbiol.">
        <title>The Global Catalogue of Microorganisms (GCM) 10K type strain sequencing project: providing services to taxonomists for standard genome sequencing and annotation.</title>
        <authorList>
            <consortium name="The Broad Institute Genomics Platform"/>
            <consortium name="The Broad Institute Genome Sequencing Center for Infectious Disease"/>
            <person name="Wu L."/>
            <person name="Ma J."/>
        </authorList>
    </citation>
    <scope>NUCLEOTIDE SEQUENCE [LARGE SCALE GENOMIC DNA]</scope>
    <source>
        <strain evidence="3">CCUG 59778</strain>
    </source>
</reference>
<evidence type="ECO:0008006" key="4">
    <source>
        <dbReference type="Google" id="ProtNLM"/>
    </source>
</evidence>
<feature type="region of interest" description="Disordered" evidence="1">
    <location>
        <begin position="1"/>
        <end position="38"/>
    </location>
</feature>
<name>A0ABW0EF70_9PSEU</name>
<keyword evidence="3" id="KW-1185">Reference proteome</keyword>
<comment type="caution">
    <text evidence="2">The sequence shown here is derived from an EMBL/GenBank/DDBJ whole genome shotgun (WGS) entry which is preliminary data.</text>
</comment>
<gene>
    <name evidence="2" type="ORF">ACFPM7_03140</name>
</gene>
<proteinExistence type="predicted"/>
<sequence>MADDEQPDPAKPGPPPARPADVPPAPPGQPPVVPGESYDAAQWERFRQFQEFQRFEKDNPPPEPPRGKPLWKKILFNRWVRRLVLLLVLLAAAGWAFDHYFGDPDEDLPASQTGGGKATRTVLFAESPREAIRMIYNNVAQTTLPDACTRFETEELAERFADHVGAPDCPTAIRRLNGEVTNASAYARPYFPSAVDLTPGADGTVVVSSCALDIREGPRLGEFTLRVIPGSRANQWIISDHRKEAEDCR</sequence>
<dbReference type="Proteomes" id="UP001596157">
    <property type="component" value="Unassembled WGS sequence"/>
</dbReference>
<evidence type="ECO:0000313" key="2">
    <source>
        <dbReference type="EMBL" id="MFC5286032.1"/>
    </source>
</evidence>
<protein>
    <recommendedName>
        <fullName evidence="4">Mce-associated membrane protein</fullName>
    </recommendedName>
</protein>
<accession>A0ABW0EF70</accession>
<dbReference type="RefSeq" id="WP_378243511.1">
    <property type="nucleotide sequence ID" value="NZ_JBHSKF010000001.1"/>
</dbReference>